<gene>
    <name evidence="12" type="ORF">H9738_01415</name>
</gene>
<protein>
    <submittedName>
        <fullName evidence="12">NAD(P)/FAD-dependent oxidoreductase</fullName>
    </submittedName>
</protein>
<name>A0A9D1VJG7_9FIRM</name>
<dbReference type="Pfam" id="PF00724">
    <property type="entry name" value="Oxidored_FMN"/>
    <property type="match status" value="1"/>
</dbReference>
<keyword evidence="7" id="KW-0560">Oxidoreductase</keyword>
<dbReference type="InterPro" id="IPR023753">
    <property type="entry name" value="FAD/NAD-binding_dom"/>
</dbReference>
<keyword evidence="8" id="KW-0408">Iron</keyword>
<dbReference type="PANTHER" id="PTHR42917">
    <property type="entry name" value="2,4-DIENOYL-COA REDUCTASE"/>
    <property type="match status" value="1"/>
</dbReference>
<evidence type="ECO:0000256" key="2">
    <source>
        <dbReference type="ARBA" id="ARBA00001966"/>
    </source>
</evidence>
<accession>A0A9D1VJG7</accession>
<feature type="domain" description="NADH:flavin oxidoreductase/NADH oxidase N-terminal" evidence="10">
    <location>
        <begin position="6"/>
        <end position="340"/>
    </location>
</feature>
<comment type="similarity">
    <text evidence="3">In the N-terminal section; belongs to the NADH:flavin oxidoreductase/NADH oxidase family.</text>
</comment>
<evidence type="ECO:0000256" key="5">
    <source>
        <dbReference type="ARBA" id="ARBA00022643"/>
    </source>
</evidence>
<dbReference type="AlphaFoldDB" id="A0A9D1VJG7"/>
<dbReference type="PANTHER" id="PTHR42917:SF2">
    <property type="entry name" value="2,4-DIENOYL-COA REDUCTASE [(2E)-ENOYL-COA-PRODUCING]"/>
    <property type="match status" value="1"/>
</dbReference>
<dbReference type="InterPro" id="IPR036188">
    <property type="entry name" value="FAD/NAD-bd_sf"/>
</dbReference>
<evidence type="ECO:0000256" key="8">
    <source>
        <dbReference type="ARBA" id="ARBA00023004"/>
    </source>
</evidence>
<dbReference type="PRINTS" id="PR00469">
    <property type="entry name" value="PNDRDTASEII"/>
</dbReference>
<dbReference type="Pfam" id="PF07992">
    <property type="entry name" value="Pyr_redox_2"/>
    <property type="match status" value="1"/>
</dbReference>
<dbReference type="PRINTS" id="PR00368">
    <property type="entry name" value="FADPNR"/>
</dbReference>
<organism evidence="12 13">
    <name type="scientific">Candidatus Blautia pullistercoris</name>
    <dbReference type="NCBI Taxonomy" id="2838499"/>
    <lineage>
        <taxon>Bacteria</taxon>
        <taxon>Bacillati</taxon>
        <taxon>Bacillota</taxon>
        <taxon>Clostridia</taxon>
        <taxon>Lachnospirales</taxon>
        <taxon>Lachnospiraceae</taxon>
        <taxon>Blautia</taxon>
    </lineage>
</organism>
<dbReference type="Proteomes" id="UP000824230">
    <property type="component" value="Unassembled WGS sequence"/>
</dbReference>
<dbReference type="GO" id="GO:0010181">
    <property type="term" value="F:FMN binding"/>
    <property type="evidence" value="ECO:0007669"/>
    <property type="project" value="InterPro"/>
</dbReference>
<dbReference type="EMBL" id="DXFG01000030">
    <property type="protein sequence ID" value="HIX36520.1"/>
    <property type="molecule type" value="Genomic_DNA"/>
</dbReference>
<dbReference type="GO" id="GO:0016491">
    <property type="term" value="F:oxidoreductase activity"/>
    <property type="evidence" value="ECO:0007669"/>
    <property type="project" value="UniProtKB-KW"/>
</dbReference>
<keyword evidence="9" id="KW-0411">Iron-sulfur</keyword>
<dbReference type="InterPro" id="IPR013785">
    <property type="entry name" value="Aldolase_TIM"/>
</dbReference>
<evidence type="ECO:0000313" key="13">
    <source>
        <dbReference type="Proteomes" id="UP000824230"/>
    </source>
</evidence>
<dbReference type="InterPro" id="IPR051793">
    <property type="entry name" value="NADH:flavin_oxidoreductase"/>
</dbReference>
<reference evidence="12" key="2">
    <citation type="submission" date="2021-04" db="EMBL/GenBank/DDBJ databases">
        <authorList>
            <person name="Gilroy R."/>
        </authorList>
    </citation>
    <scope>NUCLEOTIDE SEQUENCE</scope>
    <source>
        <strain evidence="12">ChiHjej12B11-1927</strain>
    </source>
</reference>
<proteinExistence type="inferred from homology"/>
<dbReference type="SUPFAM" id="SSF51905">
    <property type="entry name" value="FAD/NAD(P)-binding domain"/>
    <property type="match status" value="1"/>
</dbReference>
<dbReference type="SUPFAM" id="SSF51395">
    <property type="entry name" value="FMN-linked oxidoreductases"/>
    <property type="match status" value="1"/>
</dbReference>
<dbReference type="GO" id="GO:0051536">
    <property type="term" value="F:iron-sulfur cluster binding"/>
    <property type="evidence" value="ECO:0007669"/>
    <property type="project" value="UniProtKB-KW"/>
</dbReference>
<keyword evidence="4" id="KW-0285">Flavoprotein</keyword>
<evidence type="ECO:0000259" key="10">
    <source>
        <dbReference type="Pfam" id="PF00724"/>
    </source>
</evidence>
<dbReference type="CDD" id="cd02803">
    <property type="entry name" value="OYE_like_FMN_family"/>
    <property type="match status" value="1"/>
</dbReference>
<sequence>MYDKIFSRGKINGVELKNRVIMGPMDESLGDNSGNVSSRCMEYFLARAKGGTAALVTSYVAVCPPVLGGIAMPGQLRLLNIGNQLSMAHFAERVHAYGTKLFVQLHHPGRKTTAEYNDGYQPVSCSAVTPSMPKDTVPCRELTVDEIKEIEKYFVKGARFAMWAGADGIQIHCAHGYLLNQFLNPAKNSRTDEYGGSMENRCRIVVEIVKGIREVVGPRFPITVRLNAFEGEGLPGEADADEMRRIGKYLSQNGIDGIHLTMTSIDRVGTPDMKAGWRNQIYAYFKEAVDTIPVYGPNEVKTPEEGEKVLESGSQDFLVLARQQIADPEWVNKAREGRSEDIRPCISCNTCMQQITIDHQPLRCSVNPLAGREIDNQFLPKGEGLVVIIGAGPGGMQAALTASARGFKVMLIEKEKELGGVLQLANKAPDKFRIDNLIRYFQGQIEKDPNIEVWLNYEVTEEKLDELAALKPYAVVSAVGGRQVVPNIPGVSLAVMANDVLSGKCEIRNKKVVVVGGGMTGLETAEYLAARGNSVQVLEMLPAPGRGIFNFNVTKTVNALEKQGTEIHTCTRADSISKEAVTVTDTRRGRSEEIPCDVVVLAIGVYTDHSMRDMLEKRFFNVTEIGDANKAGKIMTAVRDGYDRIKVL</sequence>
<evidence type="ECO:0000256" key="3">
    <source>
        <dbReference type="ARBA" id="ARBA00011048"/>
    </source>
</evidence>
<dbReference type="Gene3D" id="3.50.50.60">
    <property type="entry name" value="FAD/NAD(P)-binding domain"/>
    <property type="match status" value="1"/>
</dbReference>
<feature type="domain" description="FAD/NAD(P)-binding" evidence="11">
    <location>
        <begin position="386"/>
        <end position="611"/>
    </location>
</feature>
<comment type="cofactor">
    <cofactor evidence="1">
        <name>FMN</name>
        <dbReference type="ChEBI" id="CHEBI:58210"/>
    </cofactor>
</comment>
<evidence type="ECO:0000256" key="6">
    <source>
        <dbReference type="ARBA" id="ARBA00022723"/>
    </source>
</evidence>
<comment type="caution">
    <text evidence="12">The sequence shown here is derived from an EMBL/GenBank/DDBJ whole genome shotgun (WGS) entry which is preliminary data.</text>
</comment>
<reference evidence="12" key="1">
    <citation type="journal article" date="2021" name="PeerJ">
        <title>Extensive microbial diversity within the chicken gut microbiome revealed by metagenomics and culture.</title>
        <authorList>
            <person name="Gilroy R."/>
            <person name="Ravi A."/>
            <person name="Getino M."/>
            <person name="Pursley I."/>
            <person name="Horton D.L."/>
            <person name="Alikhan N.F."/>
            <person name="Baker D."/>
            <person name="Gharbi K."/>
            <person name="Hall N."/>
            <person name="Watson M."/>
            <person name="Adriaenssens E.M."/>
            <person name="Foster-Nyarko E."/>
            <person name="Jarju S."/>
            <person name="Secka A."/>
            <person name="Antonio M."/>
            <person name="Oren A."/>
            <person name="Chaudhuri R.R."/>
            <person name="La Ragione R."/>
            <person name="Hildebrand F."/>
            <person name="Pallen M.J."/>
        </authorList>
    </citation>
    <scope>NUCLEOTIDE SEQUENCE</scope>
    <source>
        <strain evidence="12">ChiHjej12B11-1927</strain>
    </source>
</reference>
<comment type="cofactor">
    <cofactor evidence="2">
        <name>[4Fe-4S] cluster</name>
        <dbReference type="ChEBI" id="CHEBI:49883"/>
    </cofactor>
</comment>
<keyword evidence="5" id="KW-0288">FMN</keyword>
<dbReference type="Gene3D" id="3.20.20.70">
    <property type="entry name" value="Aldolase class I"/>
    <property type="match status" value="1"/>
</dbReference>
<dbReference type="Gene3D" id="3.40.50.720">
    <property type="entry name" value="NAD(P)-binding Rossmann-like Domain"/>
    <property type="match status" value="1"/>
</dbReference>
<evidence type="ECO:0000256" key="9">
    <source>
        <dbReference type="ARBA" id="ARBA00023014"/>
    </source>
</evidence>
<evidence type="ECO:0000256" key="1">
    <source>
        <dbReference type="ARBA" id="ARBA00001917"/>
    </source>
</evidence>
<dbReference type="GO" id="GO:0046872">
    <property type="term" value="F:metal ion binding"/>
    <property type="evidence" value="ECO:0007669"/>
    <property type="project" value="UniProtKB-KW"/>
</dbReference>
<evidence type="ECO:0000313" key="12">
    <source>
        <dbReference type="EMBL" id="HIX36520.1"/>
    </source>
</evidence>
<evidence type="ECO:0000256" key="7">
    <source>
        <dbReference type="ARBA" id="ARBA00023002"/>
    </source>
</evidence>
<dbReference type="InterPro" id="IPR001155">
    <property type="entry name" value="OxRdtase_FMN_N"/>
</dbReference>
<keyword evidence="6" id="KW-0479">Metal-binding</keyword>
<evidence type="ECO:0000259" key="11">
    <source>
        <dbReference type="Pfam" id="PF07992"/>
    </source>
</evidence>
<evidence type="ECO:0000256" key="4">
    <source>
        <dbReference type="ARBA" id="ARBA00022630"/>
    </source>
</evidence>